<dbReference type="Gene3D" id="1.20.120.1770">
    <property type="match status" value="1"/>
</dbReference>
<dbReference type="InterPro" id="IPR006593">
    <property type="entry name" value="Cyt_b561/ferric_Rdtase_TM"/>
</dbReference>
<dbReference type="AlphaFoldDB" id="A0AAN9QJ77"/>
<evidence type="ECO:0000256" key="1">
    <source>
        <dbReference type="ARBA" id="ARBA00004370"/>
    </source>
</evidence>
<evidence type="ECO:0000256" key="2">
    <source>
        <dbReference type="ARBA" id="ARBA00022448"/>
    </source>
</evidence>
<keyword evidence="8" id="KW-0479">Metal-binding</keyword>
<feature type="domain" description="Cytochrome b561" evidence="12">
    <location>
        <begin position="147"/>
        <end position="350"/>
    </location>
</feature>
<reference evidence="13 14" key="1">
    <citation type="submission" date="2024-01" db="EMBL/GenBank/DDBJ databases">
        <title>The genomes of 5 underutilized Papilionoideae crops provide insights into root nodulation and disease resistanc.</title>
        <authorList>
            <person name="Jiang F."/>
        </authorList>
    </citation>
    <scope>NUCLEOTIDE SEQUENCE [LARGE SCALE GENOMIC DNA]</scope>
    <source>
        <strain evidence="13">JINMINGXINNONG_FW02</strain>
        <tissue evidence="13">Leaves</tissue>
    </source>
</reference>
<comment type="caution">
    <text evidence="13">The sequence shown here is derived from an EMBL/GenBank/DDBJ whole genome shotgun (WGS) entry which is preliminary data.</text>
</comment>
<feature type="transmembrane region" description="Helical" evidence="9">
    <location>
        <begin position="232"/>
        <end position="249"/>
    </location>
</feature>
<dbReference type="InterPro" id="IPR045265">
    <property type="entry name" value="AIR12_DOMON"/>
</dbReference>
<evidence type="ECO:0000259" key="11">
    <source>
        <dbReference type="PROSITE" id="PS50836"/>
    </source>
</evidence>
<sequence>MTFTANIVFFFTFLIAIIVPITSQPCNSYRFSKNIKYAACEDLLILESSLHWNYRPSSGVVDVAFNKANAKDSSWVAWAINPSSKGMVGSQSFAVHKNGTIKAYTSPITSYATMLQEGNLSFSIYSLSTSYTNGGIIIFATFQLPPNKTVVNHAWQEGLVSEDGTLKAHSFSCSNLQSYGTIDFISGKVHGILNTVSWGIMMPIGVMMGRYLKVVDGLGSTWFHLHRACQSLAFLIGIVGFGTGLYIGNHSGVHHAPHRCVGITLMCLASAQVLVAVCLRPKKDHKYRIFWNIFHYIVGYATIALAIWNILKGFDILNVCNVWKNSYVGIIISLATIAVILEVITWIWICNKKRVKNSQDHVAIGEQQT</sequence>
<dbReference type="InterPro" id="IPR005018">
    <property type="entry name" value="DOMON_domain"/>
</dbReference>
<evidence type="ECO:0000256" key="8">
    <source>
        <dbReference type="PIRSR" id="PIRSR037471-1"/>
    </source>
</evidence>
<feature type="binding site" description="axial binding residue" evidence="8">
    <location>
        <position position="226"/>
    </location>
    <ligand>
        <name>heme b</name>
        <dbReference type="ChEBI" id="CHEBI:60344"/>
        <label>1</label>
    </ligand>
    <ligandPart>
        <name>Fe</name>
        <dbReference type="ChEBI" id="CHEBI:18248"/>
    </ligandPart>
</feature>
<keyword evidence="5" id="KW-0249">Electron transport</keyword>
<accession>A0AAN9QJ77</accession>
<keyword evidence="8" id="KW-0408">Iron</keyword>
<dbReference type="PIRSF" id="PIRSF037471">
    <property type="entry name" value="UCP037471"/>
    <property type="match status" value="1"/>
</dbReference>
<evidence type="ECO:0008006" key="15">
    <source>
        <dbReference type="Google" id="ProtNLM"/>
    </source>
</evidence>
<dbReference type="CDD" id="cd09629">
    <property type="entry name" value="DOMON_CIL1_like"/>
    <property type="match status" value="1"/>
</dbReference>
<dbReference type="SMART" id="SM00665">
    <property type="entry name" value="B561"/>
    <property type="match status" value="1"/>
</dbReference>
<feature type="signal peptide" evidence="10">
    <location>
        <begin position="1"/>
        <end position="23"/>
    </location>
</feature>
<evidence type="ECO:0000313" key="14">
    <source>
        <dbReference type="Proteomes" id="UP001374584"/>
    </source>
</evidence>
<feature type="binding site" description="axial binding residue" evidence="8">
    <location>
        <position position="295"/>
    </location>
    <ligand>
        <name>heme b</name>
        <dbReference type="ChEBI" id="CHEBI:60344"/>
        <label>1</label>
    </ligand>
    <ligandPart>
        <name>Fe</name>
        <dbReference type="ChEBI" id="CHEBI:18248"/>
    </ligandPart>
</feature>
<comment type="subcellular location">
    <subcellularLocation>
        <location evidence="1">Membrane</location>
    </subcellularLocation>
</comment>
<evidence type="ECO:0000256" key="10">
    <source>
        <dbReference type="SAM" id="SignalP"/>
    </source>
</evidence>
<feature type="binding site" description="axial binding residue" evidence="8">
    <location>
        <position position="258"/>
    </location>
    <ligand>
        <name>heme b</name>
        <dbReference type="ChEBI" id="CHEBI:60344"/>
        <label>1</label>
    </ligand>
    <ligandPart>
        <name>Fe</name>
        <dbReference type="ChEBI" id="CHEBI:18248"/>
    </ligandPart>
</feature>
<dbReference type="GO" id="GO:0046872">
    <property type="term" value="F:metal ion binding"/>
    <property type="evidence" value="ECO:0007669"/>
    <property type="project" value="UniProtKB-KW"/>
</dbReference>
<keyword evidence="6 9" id="KW-1133">Transmembrane helix</keyword>
<feature type="transmembrane region" description="Helical" evidence="9">
    <location>
        <begin position="191"/>
        <end position="212"/>
    </location>
</feature>
<keyword evidence="7 9" id="KW-0472">Membrane</keyword>
<feature type="transmembrane region" description="Helical" evidence="9">
    <location>
        <begin position="326"/>
        <end position="349"/>
    </location>
</feature>
<keyword evidence="2" id="KW-0813">Transport</keyword>
<dbReference type="Pfam" id="PF04526">
    <property type="entry name" value="DUF568"/>
    <property type="match status" value="1"/>
</dbReference>
<dbReference type="EMBL" id="JAYMYR010000011">
    <property type="protein sequence ID" value="KAK7333378.1"/>
    <property type="molecule type" value="Genomic_DNA"/>
</dbReference>
<feature type="chain" id="PRO_5043000490" description="Cytochrome b561 and DOMON domain-containing protein" evidence="10">
    <location>
        <begin position="24"/>
        <end position="369"/>
    </location>
</feature>
<dbReference type="PANTHER" id="PTHR23130:SF212">
    <property type="entry name" value="AUXIN-RESPONSIVE FAMILY PROTEIN"/>
    <property type="match status" value="1"/>
</dbReference>
<name>A0AAN9QJ77_PHACN</name>
<protein>
    <recommendedName>
        <fullName evidence="15">Cytochrome b561 and DOMON domain-containing protein</fullName>
    </recommendedName>
</protein>
<evidence type="ECO:0000313" key="13">
    <source>
        <dbReference type="EMBL" id="KAK7333378.1"/>
    </source>
</evidence>
<evidence type="ECO:0000256" key="5">
    <source>
        <dbReference type="ARBA" id="ARBA00022982"/>
    </source>
</evidence>
<evidence type="ECO:0000256" key="3">
    <source>
        <dbReference type="ARBA" id="ARBA00022692"/>
    </source>
</evidence>
<organism evidence="13 14">
    <name type="scientific">Phaseolus coccineus</name>
    <name type="common">Scarlet runner bean</name>
    <name type="synonym">Phaseolus multiflorus</name>
    <dbReference type="NCBI Taxonomy" id="3886"/>
    <lineage>
        <taxon>Eukaryota</taxon>
        <taxon>Viridiplantae</taxon>
        <taxon>Streptophyta</taxon>
        <taxon>Embryophyta</taxon>
        <taxon>Tracheophyta</taxon>
        <taxon>Spermatophyta</taxon>
        <taxon>Magnoliopsida</taxon>
        <taxon>eudicotyledons</taxon>
        <taxon>Gunneridae</taxon>
        <taxon>Pentapetalae</taxon>
        <taxon>rosids</taxon>
        <taxon>fabids</taxon>
        <taxon>Fabales</taxon>
        <taxon>Fabaceae</taxon>
        <taxon>Papilionoideae</taxon>
        <taxon>50 kb inversion clade</taxon>
        <taxon>NPAAA clade</taxon>
        <taxon>indigoferoid/millettioid clade</taxon>
        <taxon>Phaseoleae</taxon>
        <taxon>Phaseolus</taxon>
    </lineage>
</organism>
<dbReference type="InterPro" id="IPR017214">
    <property type="entry name" value="UCP037471"/>
</dbReference>
<evidence type="ECO:0000256" key="6">
    <source>
        <dbReference type="ARBA" id="ARBA00022989"/>
    </source>
</evidence>
<dbReference type="Proteomes" id="UP001374584">
    <property type="component" value="Unassembled WGS sequence"/>
</dbReference>
<evidence type="ECO:0000256" key="7">
    <source>
        <dbReference type="ARBA" id="ARBA00023136"/>
    </source>
</evidence>
<dbReference type="PANTHER" id="PTHR23130">
    <property type="entry name" value="CYTOCHROME B561 AND DOMON DOMAIN-CONTAINING PROTEIN"/>
    <property type="match status" value="1"/>
</dbReference>
<dbReference type="Pfam" id="PF03188">
    <property type="entry name" value="Cytochrom_B561"/>
    <property type="match status" value="1"/>
</dbReference>
<dbReference type="PROSITE" id="PS50939">
    <property type="entry name" value="CYTOCHROME_B561"/>
    <property type="match status" value="1"/>
</dbReference>
<evidence type="ECO:0000256" key="4">
    <source>
        <dbReference type="ARBA" id="ARBA00022729"/>
    </source>
</evidence>
<keyword evidence="3 9" id="KW-0812">Transmembrane</keyword>
<dbReference type="GO" id="GO:0016020">
    <property type="term" value="C:membrane"/>
    <property type="evidence" value="ECO:0007669"/>
    <property type="project" value="UniProtKB-SubCell"/>
</dbReference>
<evidence type="ECO:0000259" key="12">
    <source>
        <dbReference type="PROSITE" id="PS50939"/>
    </source>
</evidence>
<keyword evidence="14" id="KW-1185">Reference proteome</keyword>
<evidence type="ECO:0000256" key="9">
    <source>
        <dbReference type="SAM" id="Phobius"/>
    </source>
</evidence>
<keyword evidence="4 10" id="KW-0732">Signal</keyword>
<feature type="binding site" description="axial binding residue" evidence="8">
    <location>
        <position position="190"/>
    </location>
    <ligand>
        <name>heme b</name>
        <dbReference type="ChEBI" id="CHEBI:60344"/>
        <label>1</label>
    </ligand>
    <ligandPart>
        <name>Fe</name>
        <dbReference type="ChEBI" id="CHEBI:18248"/>
    </ligandPart>
</feature>
<proteinExistence type="predicted"/>
<dbReference type="CDD" id="cd08760">
    <property type="entry name" value="Cyt_b561_FRRS1_like"/>
    <property type="match status" value="1"/>
</dbReference>
<dbReference type="PROSITE" id="PS50836">
    <property type="entry name" value="DOMON"/>
    <property type="match status" value="1"/>
</dbReference>
<gene>
    <name evidence="13" type="ORF">VNO80_30146</name>
</gene>
<feature type="transmembrane region" description="Helical" evidence="9">
    <location>
        <begin position="291"/>
        <end position="311"/>
    </location>
</feature>
<feature type="domain" description="DOMON" evidence="11">
    <location>
        <begin position="46"/>
        <end position="158"/>
    </location>
</feature>